<sequence>MRKKYPWIKRLSWKFEYVVIRILEFFLSLMKLETVFKLGLALGGISWLVLPKRRRNVLRNLRIAYCHEMDESQIKDLSIEAFQYTGANMLASMKTALMTIEQLREIVEIEGVEHFEKAQEKGTGVILFLSHMGNWEILAQLGAMLSPETKPGALYRPLNNPYMNELIKRRRSRKGTVVFAKGAALSAMTDHLKEGGMLGILADQRGGHHGVAVSFFERLTSVSPLPAVLHKRSKAAMVALSLETTEDGMWKIKFQPPIDAEGKGIRELSAEMGNAVEQSIRVSPRDYFWLQDRWKLDRWLPLGQYSKRGMFIAKDAVLQPFHVYLFLPADRSQLEAAMPAVAEMKHFRPDACVHCLVQAEHVEWLRRYDAELDIFPLSNRALQDRDELESFSKRHVEGVEVILMFEPRADYARVLRDVLPDTKICGYDDPTMREFLSFPHPPKPEIAFGSEEYYIELCTRNGMRHQTKTN</sequence>
<evidence type="ECO:0000313" key="8">
    <source>
        <dbReference type="Proteomes" id="UP000624703"/>
    </source>
</evidence>
<keyword evidence="8" id="KW-1185">Reference proteome</keyword>
<keyword evidence="3" id="KW-0997">Cell inner membrane</keyword>
<keyword evidence="4" id="KW-0808">Transferase</keyword>
<accession>A0A8J7SKT4</accession>
<evidence type="ECO:0000256" key="5">
    <source>
        <dbReference type="ARBA" id="ARBA00023136"/>
    </source>
</evidence>
<evidence type="ECO:0000256" key="3">
    <source>
        <dbReference type="ARBA" id="ARBA00022519"/>
    </source>
</evidence>
<gene>
    <name evidence="7" type="ORF">JIN82_14215</name>
</gene>
<dbReference type="CDD" id="cd07984">
    <property type="entry name" value="LPLAT_LABLAT-like"/>
    <property type="match status" value="1"/>
</dbReference>
<evidence type="ECO:0000256" key="4">
    <source>
        <dbReference type="ARBA" id="ARBA00022679"/>
    </source>
</evidence>
<comment type="subcellular location">
    <subcellularLocation>
        <location evidence="1">Cell inner membrane</location>
    </subcellularLocation>
</comment>
<proteinExistence type="predicted"/>
<reference evidence="7" key="1">
    <citation type="submission" date="2021-01" db="EMBL/GenBank/DDBJ databases">
        <title>Modified the classification status of verrucomicrobia.</title>
        <authorList>
            <person name="Feng X."/>
        </authorList>
    </citation>
    <scope>NUCLEOTIDE SEQUENCE</scope>
    <source>
        <strain evidence="7">_KCTC 22039</strain>
    </source>
</reference>
<dbReference type="EMBL" id="JAENIM010000044">
    <property type="protein sequence ID" value="MBK1792314.1"/>
    <property type="molecule type" value="Genomic_DNA"/>
</dbReference>
<dbReference type="GO" id="GO:0005886">
    <property type="term" value="C:plasma membrane"/>
    <property type="evidence" value="ECO:0007669"/>
    <property type="project" value="UniProtKB-SubCell"/>
</dbReference>
<protein>
    <submittedName>
        <fullName evidence="7">Lysophospholipid acyltransferase family protein</fullName>
    </submittedName>
</protein>
<evidence type="ECO:0000256" key="1">
    <source>
        <dbReference type="ARBA" id="ARBA00004533"/>
    </source>
</evidence>
<dbReference type="Proteomes" id="UP000624703">
    <property type="component" value="Unassembled WGS sequence"/>
</dbReference>
<dbReference type="PANTHER" id="PTHR30606:SF10">
    <property type="entry name" value="PHOSPHATIDYLINOSITOL MANNOSIDE ACYLTRANSFERASE"/>
    <property type="match status" value="1"/>
</dbReference>
<keyword evidence="5" id="KW-0472">Membrane</keyword>
<dbReference type="Pfam" id="PF03279">
    <property type="entry name" value="Lip_A_acyltrans"/>
    <property type="match status" value="1"/>
</dbReference>
<dbReference type="InterPro" id="IPR004960">
    <property type="entry name" value="LipA_acyltrans"/>
</dbReference>
<dbReference type="RefSeq" id="WP_200312326.1">
    <property type="nucleotide sequence ID" value="NZ_JAENIM010000044.1"/>
</dbReference>
<comment type="caution">
    <text evidence="7">The sequence shown here is derived from an EMBL/GenBank/DDBJ whole genome shotgun (WGS) entry which is preliminary data.</text>
</comment>
<evidence type="ECO:0000313" key="7">
    <source>
        <dbReference type="EMBL" id="MBK1792314.1"/>
    </source>
</evidence>
<evidence type="ECO:0000256" key="6">
    <source>
        <dbReference type="ARBA" id="ARBA00023315"/>
    </source>
</evidence>
<dbReference type="GO" id="GO:0009247">
    <property type="term" value="P:glycolipid biosynthetic process"/>
    <property type="evidence" value="ECO:0007669"/>
    <property type="project" value="UniProtKB-ARBA"/>
</dbReference>
<evidence type="ECO:0000256" key="2">
    <source>
        <dbReference type="ARBA" id="ARBA00022475"/>
    </source>
</evidence>
<dbReference type="GO" id="GO:0016746">
    <property type="term" value="F:acyltransferase activity"/>
    <property type="evidence" value="ECO:0007669"/>
    <property type="project" value="UniProtKB-KW"/>
</dbReference>
<dbReference type="AlphaFoldDB" id="A0A8J7SKT4"/>
<name>A0A8J7SKT4_9BACT</name>
<dbReference type="PANTHER" id="PTHR30606">
    <property type="entry name" value="LIPID A BIOSYNTHESIS LAUROYL ACYLTRANSFERASE"/>
    <property type="match status" value="1"/>
</dbReference>
<keyword evidence="6 7" id="KW-0012">Acyltransferase</keyword>
<organism evidence="7 8">
    <name type="scientific">Persicirhabdus sediminis</name>
    <dbReference type="NCBI Taxonomy" id="454144"/>
    <lineage>
        <taxon>Bacteria</taxon>
        <taxon>Pseudomonadati</taxon>
        <taxon>Verrucomicrobiota</taxon>
        <taxon>Verrucomicrobiia</taxon>
        <taxon>Verrucomicrobiales</taxon>
        <taxon>Verrucomicrobiaceae</taxon>
        <taxon>Persicirhabdus</taxon>
    </lineage>
</organism>
<keyword evidence="2" id="KW-1003">Cell membrane</keyword>